<dbReference type="InterPro" id="IPR037401">
    <property type="entry name" value="SnoaL-like"/>
</dbReference>
<reference evidence="3 4" key="1">
    <citation type="journal article" date="2010" name="Stand. Genomic Sci.">
        <title>Non-contiguous finished genome sequence of Aminomonas paucivorans type strain (GLU-3).</title>
        <authorList>
            <person name="Pitluck S."/>
            <person name="Yasawong M."/>
            <person name="Held B."/>
            <person name="Lapidus A."/>
            <person name="Nolan M."/>
            <person name="Copeland A."/>
            <person name="Lucas S."/>
            <person name="Del Rio T.G."/>
            <person name="Tice H."/>
            <person name="Cheng J.F."/>
            <person name="Chertkov O."/>
            <person name="Goodwin L."/>
            <person name="Tapia R."/>
            <person name="Han C."/>
            <person name="Liolios K."/>
            <person name="Ivanova N."/>
            <person name="Mavromatis K."/>
            <person name="Ovchinnikova G."/>
            <person name="Pati A."/>
            <person name="Chen A."/>
            <person name="Palaniappan K."/>
            <person name="Land M."/>
            <person name="Hauser L."/>
            <person name="Chang Y.J."/>
            <person name="Jeffries C.D."/>
            <person name="Pukall R."/>
            <person name="Spring S."/>
            <person name="Rohde M."/>
            <person name="Sikorski J."/>
            <person name="Goker M."/>
            <person name="Woyke T."/>
            <person name="Bristow J."/>
            <person name="Eisen J.A."/>
            <person name="Markowitz V."/>
            <person name="Hugenholtz P."/>
            <person name="Kyrpides N.C."/>
            <person name="Klenk H.P."/>
        </authorList>
    </citation>
    <scope>NUCLEOTIDE SEQUENCE [LARGE SCALE GENOMIC DNA]</scope>
    <source>
        <strain evidence="3 4">DSM 12260</strain>
    </source>
</reference>
<dbReference type="HOGENOM" id="CLU_119548_1_0_0"/>
<dbReference type="AlphaFoldDB" id="E3D004"/>
<organism evidence="3 4">
    <name type="scientific">Aminomonas paucivorans DSM 12260</name>
    <dbReference type="NCBI Taxonomy" id="584708"/>
    <lineage>
        <taxon>Bacteria</taxon>
        <taxon>Thermotogati</taxon>
        <taxon>Synergistota</taxon>
        <taxon>Synergistia</taxon>
        <taxon>Synergistales</taxon>
        <taxon>Synergistaceae</taxon>
        <taxon>Aminomonas</taxon>
    </lineage>
</organism>
<keyword evidence="1" id="KW-0732">Signal</keyword>
<dbReference type="RefSeq" id="WP_006300090.1">
    <property type="nucleotide sequence ID" value="NZ_CM001022.1"/>
</dbReference>
<sequence length="164" mass="18343">MTRFRFSLLLLCLLLALGSVPAQAAPANPEKAVAEVLDALHLAASKADGKAYFALFAPDAVFFGTDKTERWPLKEFQPYGQKRFDTGKGWTYKPTERHVFFSGDGKTAWFDERLAHSAGEARGTGVLVHDGKAWKIVQYNLSFPVPNDLFDPIYAIIKTYEEKK</sequence>
<dbReference type="eggNOG" id="COG4319">
    <property type="taxonomic scope" value="Bacteria"/>
</dbReference>
<accession>E3D004</accession>
<dbReference type="InterPro" id="IPR032710">
    <property type="entry name" value="NTF2-like_dom_sf"/>
</dbReference>
<evidence type="ECO:0000259" key="2">
    <source>
        <dbReference type="Pfam" id="PF13474"/>
    </source>
</evidence>
<feature type="signal peptide" evidence="1">
    <location>
        <begin position="1"/>
        <end position="24"/>
    </location>
</feature>
<feature type="domain" description="SnoaL-like" evidence="2">
    <location>
        <begin position="33"/>
        <end position="146"/>
    </location>
</feature>
<protein>
    <recommendedName>
        <fullName evidence="2">SnoaL-like domain-containing protein</fullName>
    </recommendedName>
</protein>
<evidence type="ECO:0000313" key="3">
    <source>
        <dbReference type="EMBL" id="EFQ22936.1"/>
    </source>
</evidence>
<dbReference type="Pfam" id="PF13474">
    <property type="entry name" value="SnoaL_3"/>
    <property type="match status" value="1"/>
</dbReference>
<keyword evidence="4" id="KW-1185">Reference proteome</keyword>
<feature type="chain" id="PRO_5003168178" description="SnoaL-like domain-containing protein" evidence="1">
    <location>
        <begin position="25"/>
        <end position="164"/>
    </location>
</feature>
<proteinExistence type="predicted"/>
<dbReference type="STRING" id="584708.Apau_0502"/>
<evidence type="ECO:0000313" key="4">
    <source>
        <dbReference type="Proteomes" id="UP000005096"/>
    </source>
</evidence>
<dbReference type="SUPFAM" id="SSF54427">
    <property type="entry name" value="NTF2-like"/>
    <property type="match status" value="1"/>
</dbReference>
<dbReference type="Gene3D" id="3.10.450.50">
    <property type="match status" value="1"/>
</dbReference>
<dbReference type="Proteomes" id="UP000005096">
    <property type="component" value="Chromosome"/>
</dbReference>
<gene>
    <name evidence="3" type="ORF">Apau_0502</name>
</gene>
<name>E3D004_9BACT</name>
<dbReference type="EMBL" id="CM001022">
    <property type="protein sequence ID" value="EFQ22936.1"/>
    <property type="molecule type" value="Genomic_DNA"/>
</dbReference>
<evidence type="ECO:0000256" key="1">
    <source>
        <dbReference type="SAM" id="SignalP"/>
    </source>
</evidence>
<dbReference type="PaxDb" id="584708-Apau_0502"/>